<dbReference type="AlphaFoldDB" id="A0A0M8N9A8"/>
<feature type="compositionally biased region" description="Polar residues" evidence="1">
    <location>
        <begin position="440"/>
        <end position="451"/>
    </location>
</feature>
<feature type="region of interest" description="Disordered" evidence="1">
    <location>
        <begin position="357"/>
        <end position="378"/>
    </location>
</feature>
<feature type="compositionally biased region" description="Polar residues" evidence="1">
    <location>
        <begin position="479"/>
        <end position="496"/>
    </location>
</feature>
<feature type="compositionally biased region" description="Polar residues" evidence="1">
    <location>
        <begin position="560"/>
        <end position="571"/>
    </location>
</feature>
<name>A0A0M8N9A8_ESCWE</name>
<evidence type="ECO:0000256" key="1">
    <source>
        <dbReference type="SAM" id="MobiDB-lite"/>
    </source>
</evidence>
<dbReference type="EMBL" id="LGSR01000002">
    <property type="protein sequence ID" value="KOS22671.1"/>
    <property type="molecule type" value="Genomic_DNA"/>
</dbReference>
<organism evidence="2 3">
    <name type="scientific">Escovopsis weberi</name>
    <dbReference type="NCBI Taxonomy" id="150374"/>
    <lineage>
        <taxon>Eukaryota</taxon>
        <taxon>Fungi</taxon>
        <taxon>Dikarya</taxon>
        <taxon>Ascomycota</taxon>
        <taxon>Pezizomycotina</taxon>
        <taxon>Sordariomycetes</taxon>
        <taxon>Hypocreomycetidae</taxon>
        <taxon>Hypocreales</taxon>
        <taxon>Hypocreaceae</taxon>
        <taxon>Escovopsis</taxon>
    </lineage>
</organism>
<dbReference type="STRING" id="150374.A0A0M8N9A8"/>
<protein>
    <submittedName>
        <fullName evidence="2">Uncharacterized protein</fullName>
    </submittedName>
</protein>
<sequence>MRKRKRQSENYETSYVEDDSICFDQAPAAQTQPANKKKNAKGKSVTIEQTSELKSNETKEESCLIYDDDSHISSQFTDLDDLPSLPKDFASLPVLSKEMAKPGTVITWKQLLMSKATKWQPELVAVTGLVLQGSTDTTLRLILAKRDREKNERLYDEETGERVYGKFEVPDLDEMEEEDSGHRFVEWVELIEPKLLQKPLATLIPATTTAGEPAAGAASGEASTGDAVDVSMQMGSFADGAETSGNAKARVQVSDYLANDESMEVEVSATQQTTVAMEEDRGLQGIGAEEDEDHSSMMELETQENSKMVSIQSGQQMPRFGESSFVLDSVITENEEMPQSGGDDTSRIMENESAEAMDGVETARPGRPASQDLPVPTTREMDGTAADVEADAEECIGDTTDEAGAFDVDGIMSKPMFSFAQEEFPPRETPSETFPHLALPSSQPSPESTRQPDLLVDDSVGDETSVIPDPLPRLRERTPISSKGMTEPQAQSSSPFPSIEELLRSTGTSQKQPMTQTSMMDVESPAAEPKKTRKTLDYEAAMRKFDEGHESDHSDEDFFPNSTQPSRSARSVKQELQGFTAKSFDSEGVHSAHQSFVVPAEVEVISISSSSPAPATKKRRTKKQSADEDFEYEPLDSRAHKSVLPQGPGWKKKFHSPPEYPSSAPSRSRPTGSSRTSRRKVSQKVDGFYDECFE</sequence>
<feature type="region of interest" description="Disordered" evidence="1">
    <location>
        <begin position="423"/>
        <end position="575"/>
    </location>
</feature>
<feature type="compositionally biased region" description="Polar residues" evidence="1">
    <location>
        <begin position="505"/>
        <end position="519"/>
    </location>
</feature>
<comment type="caution">
    <text evidence="2">The sequence shown here is derived from an EMBL/GenBank/DDBJ whole genome shotgun (WGS) entry which is preliminary data.</text>
</comment>
<feature type="compositionally biased region" description="Basic and acidic residues" evidence="1">
    <location>
        <begin position="528"/>
        <end position="552"/>
    </location>
</feature>
<evidence type="ECO:0000313" key="2">
    <source>
        <dbReference type="EMBL" id="KOS22671.1"/>
    </source>
</evidence>
<feature type="region of interest" description="Disordered" evidence="1">
    <location>
        <begin position="26"/>
        <end position="54"/>
    </location>
</feature>
<feature type="region of interest" description="Disordered" evidence="1">
    <location>
        <begin position="606"/>
        <end position="694"/>
    </location>
</feature>
<gene>
    <name evidence="2" type="ORF">ESCO_003438</name>
</gene>
<reference evidence="2 3" key="1">
    <citation type="submission" date="2015-07" db="EMBL/GenBank/DDBJ databases">
        <title>The genome of the fungus Escovopsis weberi, a specialized disease agent of ant agriculture.</title>
        <authorList>
            <person name="de Man T.J."/>
            <person name="Stajich J.E."/>
            <person name="Kubicek C.P."/>
            <person name="Chenthamara K."/>
            <person name="Atanasova L."/>
            <person name="Druzhinina I.S."/>
            <person name="Birnbaum S."/>
            <person name="Barribeau S.M."/>
            <person name="Teiling C."/>
            <person name="Suen G."/>
            <person name="Currie C."/>
            <person name="Gerardo N.M."/>
        </authorList>
    </citation>
    <scope>NUCLEOTIDE SEQUENCE [LARGE SCALE GENOMIC DNA]</scope>
</reference>
<proteinExistence type="predicted"/>
<dbReference type="OrthoDB" id="4869451at2759"/>
<feature type="compositionally biased region" description="Low complexity" evidence="1">
    <location>
        <begin position="606"/>
        <end position="615"/>
    </location>
</feature>
<accession>A0A0M8N9A8</accession>
<evidence type="ECO:0000313" key="3">
    <source>
        <dbReference type="Proteomes" id="UP000053831"/>
    </source>
</evidence>
<dbReference type="Proteomes" id="UP000053831">
    <property type="component" value="Unassembled WGS sequence"/>
</dbReference>
<keyword evidence="3" id="KW-1185">Reference proteome</keyword>
<feature type="compositionally biased region" description="Low complexity" evidence="1">
    <location>
        <begin position="661"/>
        <end position="675"/>
    </location>
</feature>